<gene>
    <name evidence="2" type="ORF">ACFOW9_08440</name>
</gene>
<feature type="transmembrane region" description="Helical" evidence="1">
    <location>
        <begin position="90"/>
        <end position="109"/>
    </location>
</feature>
<name>A0ABV8R0Z0_9MICC</name>
<comment type="caution">
    <text evidence="2">The sequence shown here is derived from an EMBL/GenBank/DDBJ whole genome shotgun (WGS) entry which is preliminary data.</text>
</comment>
<keyword evidence="3" id="KW-1185">Reference proteome</keyword>
<evidence type="ECO:0000256" key="1">
    <source>
        <dbReference type="SAM" id="Phobius"/>
    </source>
</evidence>
<keyword evidence="1" id="KW-0472">Membrane</keyword>
<proteinExistence type="predicted"/>
<dbReference type="Proteomes" id="UP001595773">
    <property type="component" value="Unassembled WGS sequence"/>
</dbReference>
<organism evidence="2 3">
    <name type="scientific">Arthrobacter cryoconiti</name>
    <dbReference type="NCBI Taxonomy" id="748907"/>
    <lineage>
        <taxon>Bacteria</taxon>
        <taxon>Bacillati</taxon>
        <taxon>Actinomycetota</taxon>
        <taxon>Actinomycetes</taxon>
        <taxon>Micrococcales</taxon>
        <taxon>Micrococcaceae</taxon>
        <taxon>Arthrobacter</taxon>
    </lineage>
</organism>
<evidence type="ECO:0000313" key="3">
    <source>
        <dbReference type="Proteomes" id="UP001595773"/>
    </source>
</evidence>
<dbReference type="RefSeq" id="WP_230067585.1">
    <property type="nucleotide sequence ID" value="NZ_BAABLL010000004.1"/>
</dbReference>
<dbReference type="EMBL" id="JBHSCQ010000010">
    <property type="protein sequence ID" value="MFC4265628.1"/>
    <property type="molecule type" value="Genomic_DNA"/>
</dbReference>
<accession>A0ABV8R0Z0</accession>
<protein>
    <submittedName>
        <fullName evidence="2">Uncharacterized protein</fullName>
    </submittedName>
</protein>
<keyword evidence="1" id="KW-0812">Transmembrane</keyword>
<evidence type="ECO:0000313" key="2">
    <source>
        <dbReference type="EMBL" id="MFC4265628.1"/>
    </source>
</evidence>
<keyword evidence="1" id="KW-1133">Transmembrane helix</keyword>
<feature type="transmembrane region" description="Helical" evidence="1">
    <location>
        <begin position="58"/>
        <end position="78"/>
    </location>
</feature>
<sequence length="118" mass="13278">MASNLLLRHPVQCRTRKYVQPQFDANHYECDLTDAFFAYTVVLYDRIYMGDVMGKHGWKFVSGAVMIIGGLVMFFALLGVETPIVGLRQAGLVIAVLGAGEMVTTVIMIRRARRPQRK</sequence>
<reference evidence="3" key="1">
    <citation type="journal article" date="2019" name="Int. J. Syst. Evol. Microbiol.">
        <title>The Global Catalogue of Microorganisms (GCM) 10K type strain sequencing project: providing services to taxonomists for standard genome sequencing and annotation.</title>
        <authorList>
            <consortium name="The Broad Institute Genomics Platform"/>
            <consortium name="The Broad Institute Genome Sequencing Center for Infectious Disease"/>
            <person name="Wu L."/>
            <person name="Ma J."/>
        </authorList>
    </citation>
    <scope>NUCLEOTIDE SEQUENCE [LARGE SCALE GENOMIC DNA]</scope>
    <source>
        <strain evidence="3">CGMCC 1.10698</strain>
    </source>
</reference>